<evidence type="ECO:0000313" key="4">
    <source>
        <dbReference type="Proteomes" id="UP001257739"/>
    </source>
</evidence>
<dbReference type="EMBL" id="JAVDWH010000001">
    <property type="protein sequence ID" value="MDR7085222.1"/>
    <property type="molecule type" value="Genomic_DNA"/>
</dbReference>
<evidence type="ECO:0000313" key="3">
    <source>
        <dbReference type="EMBL" id="MDR7085222.1"/>
    </source>
</evidence>
<comment type="similarity">
    <text evidence="1">Belongs to the universal stress protein A family.</text>
</comment>
<feature type="domain" description="UspA" evidence="2">
    <location>
        <begin position="9"/>
        <end position="142"/>
    </location>
</feature>
<organism evidence="3 4">
    <name type="scientific">Aeromicrobium panaciterrae</name>
    <dbReference type="NCBI Taxonomy" id="363861"/>
    <lineage>
        <taxon>Bacteria</taxon>
        <taxon>Bacillati</taxon>
        <taxon>Actinomycetota</taxon>
        <taxon>Actinomycetes</taxon>
        <taxon>Propionibacteriales</taxon>
        <taxon>Nocardioidaceae</taxon>
        <taxon>Aeromicrobium</taxon>
    </lineage>
</organism>
<sequence>MKTGRELPVAVGVTDHEFSVLEYAAAEAERLGADLRLVHAYTVPPNALGSPYGYDIPAAFRLDGQDILRQAKSHVRTHGGPGHVKCVLSRGVPPNVLERESKTARLMVIGQDPIKPWYFRLYEGRSAHHLAEYSHCPVVIVPRDWHEVQGREQIVAFVDGPQSARAILTFAFDAAVTRDAPVKIVHVAAEDPYDYERWHSTKDVVEEWAETYRDVPVTMVVDHGSRQHVAMVAAQDAALLVLGQPHTVQPIRLASHSLARAVIARAACPVAVVPVQHRE</sequence>
<accession>A0ABU1UJ78</accession>
<comment type="caution">
    <text evidence="3">The sequence shown here is derived from an EMBL/GenBank/DDBJ whole genome shotgun (WGS) entry which is preliminary data.</text>
</comment>
<protein>
    <submittedName>
        <fullName evidence="3">Nucleotide-binding universal stress UspA family protein</fullName>
    </submittedName>
</protein>
<proteinExistence type="inferred from homology"/>
<dbReference type="CDD" id="cd00293">
    <property type="entry name" value="USP-like"/>
    <property type="match status" value="2"/>
</dbReference>
<gene>
    <name evidence="3" type="ORF">J2X11_000061</name>
</gene>
<name>A0ABU1UJ78_9ACTN</name>
<reference evidence="3 4" key="1">
    <citation type="submission" date="2023-07" db="EMBL/GenBank/DDBJ databases">
        <title>Sorghum-associated microbial communities from plants grown in Nebraska, USA.</title>
        <authorList>
            <person name="Schachtman D."/>
        </authorList>
    </citation>
    <scope>NUCLEOTIDE SEQUENCE [LARGE SCALE GENOMIC DNA]</scope>
    <source>
        <strain evidence="3 4">BE248</strain>
    </source>
</reference>
<evidence type="ECO:0000259" key="2">
    <source>
        <dbReference type="Pfam" id="PF00582"/>
    </source>
</evidence>
<dbReference type="Proteomes" id="UP001257739">
    <property type="component" value="Unassembled WGS sequence"/>
</dbReference>
<evidence type="ECO:0000256" key="1">
    <source>
        <dbReference type="ARBA" id="ARBA00008791"/>
    </source>
</evidence>
<dbReference type="PANTHER" id="PTHR46268">
    <property type="entry name" value="STRESS RESPONSE PROTEIN NHAX"/>
    <property type="match status" value="1"/>
</dbReference>
<keyword evidence="4" id="KW-1185">Reference proteome</keyword>
<feature type="domain" description="UspA" evidence="2">
    <location>
        <begin position="152"/>
        <end position="274"/>
    </location>
</feature>
<dbReference type="InterPro" id="IPR006016">
    <property type="entry name" value="UspA"/>
</dbReference>
<dbReference type="Pfam" id="PF00582">
    <property type="entry name" value="Usp"/>
    <property type="match status" value="2"/>
</dbReference>
<dbReference type="SUPFAM" id="SSF52402">
    <property type="entry name" value="Adenine nucleotide alpha hydrolases-like"/>
    <property type="match status" value="2"/>
</dbReference>
<dbReference type="RefSeq" id="WP_309965129.1">
    <property type="nucleotide sequence ID" value="NZ_JAVDWH010000001.1"/>
</dbReference>
<dbReference type="PANTHER" id="PTHR46268:SF6">
    <property type="entry name" value="UNIVERSAL STRESS PROTEIN UP12"/>
    <property type="match status" value="1"/>
</dbReference>
<dbReference type="Gene3D" id="3.40.50.12370">
    <property type="match status" value="1"/>
</dbReference>